<proteinExistence type="predicted"/>
<dbReference type="RefSeq" id="XP_027098363.1">
    <property type="nucleotide sequence ID" value="XM_027242562.2"/>
</dbReference>
<protein>
    <submittedName>
        <fullName evidence="4">Uncharacterized protein</fullName>
    </submittedName>
</protein>
<organism evidence="3 4">
    <name type="scientific">Coffea arabica</name>
    <name type="common">Arabian coffee</name>
    <dbReference type="NCBI Taxonomy" id="13443"/>
    <lineage>
        <taxon>Eukaryota</taxon>
        <taxon>Viridiplantae</taxon>
        <taxon>Streptophyta</taxon>
        <taxon>Embryophyta</taxon>
        <taxon>Tracheophyta</taxon>
        <taxon>Spermatophyta</taxon>
        <taxon>Magnoliopsida</taxon>
        <taxon>eudicotyledons</taxon>
        <taxon>Gunneridae</taxon>
        <taxon>Pentapetalae</taxon>
        <taxon>asterids</taxon>
        <taxon>lamiids</taxon>
        <taxon>Gentianales</taxon>
        <taxon>Rubiaceae</taxon>
        <taxon>Ixoroideae</taxon>
        <taxon>Gardenieae complex</taxon>
        <taxon>Bertiereae - Coffeeae clade</taxon>
        <taxon>Coffeeae</taxon>
        <taxon>Coffea</taxon>
    </lineage>
</organism>
<dbReference type="OrthoDB" id="672819at2759"/>
<keyword evidence="2" id="KW-0472">Membrane</keyword>
<keyword evidence="2" id="KW-0812">Transmembrane</keyword>
<feature type="transmembrane region" description="Helical" evidence="2">
    <location>
        <begin position="127"/>
        <end position="147"/>
    </location>
</feature>
<feature type="region of interest" description="Disordered" evidence="1">
    <location>
        <begin position="26"/>
        <end position="62"/>
    </location>
</feature>
<feature type="compositionally biased region" description="Basic and acidic residues" evidence="1">
    <location>
        <begin position="50"/>
        <end position="59"/>
    </location>
</feature>
<dbReference type="PANTHER" id="PTHR33782">
    <property type="entry name" value="OS01G0121600 PROTEIN"/>
    <property type="match status" value="1"/>
</dbReference>
<reference evidence="4" key="2">
    <citation type="submission" date="2025-08" db="UniProtKB">
        <authorList>
            <consortium name="RefSeq"/>
        </authorList>
    </citation>
    <scope>IDENTIFICATION</scope>
    <source>
        <tissue evidence="4">Leaves</tissue>
    </source>
</reference>
<evidence type="ECO:0000256" key="2">
    <source>
        <dbReference type="SAM" id="Phobius"/>
    </source>
</evidence>
<evidence type="ECO:0000313" key="3">
    <source>
        <dbReference type="Proteomes" id="UP001652660"/>
    </source>
</evidence>
<sequence length="164" mass="18405">MAASTSSSVCSPVHLLQSSSFSTSTKRINHARAVNPRRSRSSSTSISAMRRSEADHHDQNYSSGRMVDENMIVLRKRIHETKMIERNYEPPSEWMDWEKKYYTSYDSMICEVMGFLQSHLMDTRPSLALGMIALVGLSVPTSTLLVMSQLMELTKGVLAGINLS</sequence>
<gene>
    <name evidence="4" type="primary">LOC113717762</name>
</gene>
<name>A0A6P6V672_COFAR</name>
<dbReference type="Proteomes" id="UP001652660">
    <property type="component" value="Chromosome 11e"/>
</dbReference>
<keyword evidence="3" id="KW-1185">Reference proteome</keyword>
<keyword evidence="2" id="KW-1133">Transmembrane helix</keyword>
<dbReference type="AlphaFoldDB" id="A0A6P6V672"/>
<evidence type="ECO:0000256" key="1">
    <source>
        <dbReference type="SAM" id="MobiDB-lite"/>
    </source>
</evidence>
<accession>A0A6P6V672</accession>
<dbReference type="GeneID" id="113717762"/>
<reference evidence="3" key="1">
    <citation type="journal article" date="2025" name="Foods">
        <title>Unveiling the Microbial Signatures of Arabica Coffee Cherries: Insights into Ripeness Specific Diversity, Functional Traits, and Implications for Quality and Safety.</title>
        <authorList>
            <consortium name="RefSeq"/>
            <person name="Tenea G.N."/>
            <person name="Cifuentes V."/>
            <person name="Reyes P."/>
            <person name="Cevallos-Vallejos M."/>
        </authorList>
    </citation>
    <scope>NUCLEOTIDE SEQUENCE [LARGE SCALE GENOMIC DNA]</scope>
</reference>
<evidence type="ECO:0000313" key="4">
    <source>
        <dbReference type="RefSeq" id="XP_027098363.1"/>
    </source>
</evidence>
<feature type="compositionally biased region" description="Basic residues" evidence="1">
    <location>
        <begin position="27"/>
        <end position="40"/>
    </location>
</feature>
<dbReference type="PANTHER" id="PTHR33782:SF5">
    <property type="entry name" value="MEDIATOR OF RNA POLYMERASE II TRANSCRIPTION SUBUNIT"/>
    <property type="match status" value="1"/>
</dbReference>